<evidence type="ECO:0000313" key="3">
    <source>
        <dbReference type="Proteomes" id="UP000826656"/>
    </source>
</evidence>
<proteinExistence type="predicted"/>
<organism evidence="2 3">
    <name type="scientific">Solanum tuberosum</name>
    <name type="common">Potato</name>
    <dbReference type="NCBI Taxonomy" id="4113"/>
    <lineage>
        <taxon>Eukaryota</taxon>
        <taxon>Viridiplantae</taxon>
        <taxon>Streptophyta</taxon>
        <taxon>Embryophyta</taxon>
        <taxon>Tracheophyta</taxon>
        <taxon>Spermatophyta</taxon>
        <taxon>Magnoliopsida</taxon>
        <taxon>eudicotyledons</taxon>
        <taxon>Gunneridae</taxon>
        <taxon>Pentapetalae</taxon>
        <taxon>asterids</taxon>
        <taxon>lamiids</taxon>
        <taxon>Solanales</taxon>
        <taxon>Solanaceae</taxon>
        <taxon>Solanoideae</taxon>
        <taxon>Solaneae</taxon>
        <taxon>Solanum</taxon>
    </lineage>
</organism>
<comment type="caution">
    <text evidence="2">The sequence shown here is derived from an EMBL/GenBank/DDBJ whole genome shotgun (WGS) entry which is preliminary data.</text>
</comment>
<evidence type="ECO:0000256" key="1">
    <source>
        <dbReference type="SAM" id="MobiDB-lite"/>
    </source>
</evidence>
<name>A0ABQ7V1U3_SOLTU</name>
<protein>
    <submittedName>
        <fullName evidence="2">Uncharacterized protein</fullName>
    </submittedName>
</protein>
<evidence type="ECO:0000313" key="2">
    <source>
        <dbReference type="EMBL" id="KAH0757708.1"/>
    </source>
</evidence>
<feature type="compositionally biased region" description="Basic and acidic residues" evidence="1">
    <location>
        <begin position="21"/>
        <end position="69"/>
    </location>
</feature>
<feature type="compositionally biased region" description="Polar residues" evidence="1">
    <location>
        <begin position="76"/>
        <end position="89"/>
    </location>
</feature>
<feature type="region of interest" description="Disordered" evidence="1">
    <location>
        <begin position="1"/>
        <end position="103"/>
    </location>
</feature>
<sequence length="158" mass="18175">METENKFEALKESEDMEAAETELKEIPSTRKWGENVFKKSNREEGQGDMLEQVKESMKETNQEQKERTSGEMGESSALTVWQPNMNELTPDQKRRCQEEEEDEDLEMNILSVGKAGDLSPRQIADLKCGFKKGRTGQSIVPLQVRTRRSMEREDTISQ</sequence>
<keyword evidence="3" id="KW-1185">Reference proteome</keyword>
<feature type="compositionally biased region" description="Basic and acidic residues" evidence="1">
    <location>
        <begin position="1"/>
        <end position="13"/>
    </location>
</feature>
<reference evidence="2 3" key="1">
    <citation type="journal article" date="2021" name="bioRxiv">
        <title>Chromosome-scale and haplotype-resolved genome assembly of a tetraploid potato cultivar.</title>
        <authorList>
            <person name="Sun H."/>
            <person name="Jiao W.-B."/>
            <person name="Krause K."/>
            <person name="Campoy J.A."/>
            <person name="Goel M."/>
            <person name="Folz-Donahue K."/>
            <person name="Kukat C."/>
            <person name="Huettel B."/>
            <person name="Schneeberger K."/>
        </authorList>
    </citation>
    <scope>NUCLEOTIDE SEQUENCE [LARGE SCALE GENOMIC DNA]</scope>
    <source>
        <strain evidence="2">SolTubOtavaFocal</strain>
        <tissue evidence="2">Leaves</tissue>
    </source>
</reference>
<gene>
    <name evidence="2" type="ORF">KY290_021201</name>
</gene>
<accession>A0ABQ7V1U3</accession>
<dbReference type="Proteomes" id="UP000826656">
    <property type="component" value="Unassembled WGS sequence"/>
</dbReference>
<dbReference type="EMBL" id="JAIVGD010000015">
    <property type="protein sequence ID" value="KAH0757708.1"/>
    <property type="molecule type" value="Genomic_DNA"/>
</dbReference>